<dbReference type="EMBL" id="BAABIL010000062">
    <property type="protein sequence ID" value="GAA4965732.1"/>
    <property type="molecule type" value="Genomic_DNA"/>
</dbReference>
<feature type="compositionally biased region" description="Pro residues" evidence="1">
    <location>
        <begin position="8"/>
        <end position="17"/>
    </location>
</feature>
<evidence type="ECO:0000313" key="3">
    <source>
        <dbReference type="Proteomes" id="UP001501195"/>
    </source>
</evidence>
<gene>
    <name evidence="2" type="ORF">GCM10023225_06080</name>
</gene>
<name>A0ABP9HAI9_9ACTN</name>
<comment type="caution">
    <text evidence="2">The sequence shown here is derived from an EMBL/GenBank/DDBJ whole genome shotgun (WGS) entry which is preliminary data.</text>
</comment>
<feature type="region of interest" description="Disordered" evidence="1">
    <location>
        <begin position="69"/>
        <end position="114"/>
    </location>
</feature>
<organism evidence="2 3">
    <name type="scientific">Kineococcus glutinatus</name>
    <dbReference type="NCBI Taxonomy" id="1070872"/>
    <lineage>
        <taxon>Bacteria</taxon>
        <taxon>Bacillati</taxon>
        <taxon>Actinomycetota</taxon>
        <taxon>Actinomycetes</taxon>
        <taxon>Kineosporiales</taxon>
        <taxon>Kineosporiaceae</taxon>
        <taxon>Kineococcus</taxon>
    </lineage>
</organism>
<feature type="compositionally biased region" description="Low complexity" evidence="1">
    <location>
        <begin position="20"/>
        <end position="34"/>
    </location>
</feature>
<dbReference type="Proteomes" id="UP001501195">
    <property type="component" value="Unassembled WGS sequence"/>
</dbReference>
<keyword evidence="3" id="KW-1185">Reference proteome</keyword>
<proteinExistence type="predicted"/>
<evidence type="ECO:0000256" key="1">
    <source>
        <dbReference type="SAM" id="MobiDB-lite"/>
    </source>
</evidence>
<protein>
    <submittedName>
        <fullName evidence="2">Uncharacterized protein</fullName>
    </submittedName>
</protein>
<sequence length="114" mass="12004">MPVSAPTAVPPRLPPHAHPGRAGSARSATARRPAVTGRTRPGLVGRPAGRDRPFFRRLAGDGRVDACALESNHDGPPGLPGRPPRRARWGGRGAVGDTAQRSESVQRRGTVVVR</sequence>
<accession>A0ABP9HAI9</accession>
<evidence type="ECO:0000313" key="2">
    <source>
        <dbReference type="EMBL" id="GAA4965732.1"/>
    </source>
</evidence>
<reference evidence="3" key="1">
    <citation type="journal article" date="2019" name="Int. J. Syst. Evol. Microbiol.">
        <title>The Global Catalogue of Microorganisms (GCM) 10K type strain sequencing project: providing services to taxonomists for standard genome sequencing and annotation.</title>
        <authorList>
            <consortium name="The Broad Institute Genomics Platform"/>
            <consortium name="The Broad Institute Genome Sequencing Center for Infectious Disease"/>
            <person name="Wu L."/>
            <person name="Ma J."/>
        </authorList>
    </citation>
    <scope>NUCLEOTIDE SEQUENCE [LARGE SCALE GENOMIC DNA]</scope>
    <source>
        <strain evidence="3">JCM 18126</strain>
    </source>
</reference>
<feature type="region of interest" description="Disordered" evidence="1">
    <location>
        <begin position="1"/>
        <end position="54"/>
    </location>
</feature>